<accession>A0ABU2WN44</accession>
<proteinExistence type="predicted"/>
<dbReference type="EMBL" id="JAVRIC010000050">
    <property type="protein sequence ID" value="MDT0499290.1"/>
    <property type="molecule type" value="Genomic_DNA"/>
</dbReference>
<dbReference type="RefSeq" id="WP_311366700.1">
    <property type="nucleotide sequence ID" value="NZ_JAVRIC010000050.1"/>
</dbReference>
<dbReference type="NCBIfam" id="TIGR03696">
    <property type="entry name" value="Rhs_assc_core"/>
    <property type="match status" value="1"/>
</dbReference>
<dbReference type="Gene3D" id="2.180.10.10">
    <property type="entry name" value="RHS repeat-associated core"/>
    <property type="match status" value="1"/>
</dbReference>
<gene>
    <name evidence="1" type="ORF">RM530_18265</name>
</gene>
<keyword evidence="2" id="KW-1185">Reference proteome</keyword>
<dbReference type="InterPro" id="IPR022385">
    <property type="entry name" value="Rhs_assc_core"/>
</dbReference>
<feature type="non-terminal residue" evidence="1">
    <location>
        <position position="1"/>
    </location>
</feature>
<protein>
    <submittedName>
        <fullName evidence="1">RHS repeat-associated core domain-containing protein</fullName>
    </submittedName>
</protein>
<dbReference type="InterPro" id="IPR050708">
    <property type="entry name" value="T6SS_VgrG/RHS"/>
</dbReference>
<evidence type="ECO:0000313" key="2">
    <source>
        <dbReference type="Proteomes" id="UP001254608"/>
    </source>
</evidence>
<sequence>SWTRKTGPGGNFSYIYGPDGTLIGETANNGTTLSKKYIWLGGELIGLIKGSTLYYVHSDHLGRPEVVTNQSKGIVWRASNLAYDRSVTTNSIGGLNIGFPGQYYDGESGLYYNWHRYYDPSIGRYLQSDPIGLAGGINTYAYVGGNPVSNTDPTGLQACGCGMGYSADQLQAMAAVGRANQMMNQANQAIAPARRQFGLNLGAALTGLGSFVVPPLAYASFSFSAAAVGDNYATTGQFDTFGAITAVAGVGGAGGAARLLGASPEIARLTQTGASILDTAHSTLDAEALAVGAMCSVAQ</sequence>
<dbReference type="Proteomes" id="UP001254608">
    <property type="component" value="Unassembled WGS sequence"/>
</dbReference>
<dbReference type="PANTHER" id="PTHR32305">
    <property type="match status" value="1"/>
</dbReference>
<dbReference type="PANTHER" id="PTHR32305:SF15">
    <property type="entry name" value="PROTEIN RHSA-RELATED"/>
    <property type="match status" value="1"/>
</dbReference>
<dbReference type="PRINTS" id="PR00394">
    <property type="entry name" value="RHSPROTEIN"/>
</dbReference>
<reference evidence="1 2" key="1">
    <citation type="submission" date="2023-09" db="EMBL/GenBank/DDBJ databases">
        <authorList>
            <person name="Rey-Velasco X."/>
        </authorList>
    </citation>
    <scope>NUCLEOTIDE SEQUENCE [LARGE SCALE GENOMIC DNA]</scope>
    <source>
        <strain evidence="1 2">W345</strain>
    </source>
</reference>
<comment type="caution">
    <text evidence="1">The sequence shown here is derived from an EMBL/GenBank/DDBJ whole genome shotgun (WGS) entry which is preliminary data.</text>
</comment>
<name>A0ABU2WN44_9GAMM</name>
<organism evidence="1 2">
    <name type="scientific">Banduia mediterranea</name>
    <dbReference type="NCBI Taxonomy" id="3075609"/>
    <lineage>
        <taxon>Bacteria</taxon>
        <taxon>Pseudomonadati</taxon>
        <taxon>Pseudomonadota</taxon>
        <taxon>Gammaproteobacteria</taxon>
        <taxon>Nevskiales</taxon>
        <taxon>Algiphilaceae</taxon>
        <taxon>Banduia</taxon>
    </lineage>
</organism>
<evidence type="ECO:0000313" key="1">
    <source>
        <dbReference type="EMBL" id="MDT0499290.1"/>
    </source>
</evidence>